<dbReference type="EMBL" id="FOSP01000053">
    <property type="protein sequence ID" value="SFL28388.1"/>
    <property type="molecule type" value="Genomic_DNA"/>
</dbReference>
<dbReference type="Proteomes" id="UP000199533">
    <property type="component" value="Unassembled WGS sequence"/>
</dbReference>
<evidence type="ECO:0000313" key="1">
    <source>
        <dbReference type="EMBL" id="SFL28388.1"/>
    </source>
</evidence>
<gene>
    <name evidence="1" type="ORF">SAMN05216302_105311</name>
</gene>
<name>A0A1I4GEC5_9PROT</name>
<sequence length="39" mass="4262">MNKLMALIGSAALGLVLSPSNHTDRMVVLKGYAYFYGCR</sequence>
<keyword evidence="2" id="KW-1185">Reference proteome</keyword>
<proteinExistence type="predicted"/>
<dbReference type="AlphaFoldDB" id="A0A1I4GEC5"/>
<reference evidence="2" key="1">
    <citation type="submission" date="2016-10" db="EMBL/GenBank/DDBJ databases">
        <authorList>
            <person name="Varghese N."/>
            <person name="Submissions S."/>
        </authorList>
    </citation>
    <scope>NUCLEOTIDE SEQUENCE [LARGE SCALE GENOMIC DNA]</scope>
    <source>
        <strain evidence="2">Nm69</strain>
    </source>
</reference>
<evidence type="ECO:0000313" key="2">
    <source>
        <dbReference type="Proteomes" id="UP000199533"/>
    </source>
</evidence>
<organism evidence="1 2">
    <name type="scientific">Nitrosomonas aestuarii</name>
    <dbReference type="NCBI Taxonomy" id="52441"/>
    <lineage>
        <taxon>Bacteria</taxon>
        <taxon>Pseudomonadati</taxon>
        <taxon>Pseudomonadota</taxon>
        <taxon>Betaproteobacteria</taxon>
        <taxon>Nitrosomonadales</taxon>
        <taxon>Nitrosomonadaceae</taxon>
        <taxon>Nitrosomonas</taxon>
    </lineage>
</organism>
<protein>
    <submittedName>
        <fullName evidence="1">Uncharacterized protein</fullName>
    </submittedName>
</protein>
<accession>A0A1I4GEC5</accession>